<dbReference type="InterPro" id="IPR016129">
    <property type="entry name" value="Caspase_his_AS"/>
</dbReference>
<evidence type="ECO:0000256" key="1">
    <source>
        <dbReference type="ARBA" id="ARBA00010134"/>
    </source>
</evidence>
<dbReference type="FunFam" id="3.40.50.1460:FF:000001">
    <property type="entry name" value="Caspase-3 preproprotein"/>
    <property type="match status" value="1"/>
</dbReference>
<dbReference type="InterPro" id="IPR001309">
    <property type="entry name" value="Pept_C14_p20"/>
</dbReference>
<dbReference type="EMBL" id="JBBPFD010000006">
    <property type="protein sequence ID" value="KAK7922379.1"/>
    <property type="molecule type" value="Genomic_DNA"/>
</dbReference>
<dbReference type="InterPro" id="IPR011600">
    <property type="entry name" value="Pept_C14_caspase"/>
</dbReference>
<dbReference type="PROSITE" id="PS01121">
    <property type="entry name" value="CASPASE_HIS"/>
    <property type="match status" value="2"/>
</dbReference>
<evidence type="ECO:0000256" key="5">
    <source>
        <dbReference type="ARBA" id="ARBA00022807"/>
    </source>
</evidence>
<evidence type="ECO:0000256" key="4">
    <source>
        <dbReference type="ARBA" id="ARBA00022801"/>
    </source>
</evidence>
<gene>
    <name evidence="10" type="ORF">WMY93_009281</name>
</gene>
<evidence type="ECO:0000313" key="11">
    <source>
        <dbReference type="Proteomes" id="UP001460270"/>
    </source>
</evidence>
<dbReference type="AlphaFoldDB" id="A0AAW0PPW7"/>
<evidence type="ECO:0008006" key="12">
    <source>
        <dbReference type="Google" id="ProtNLM"/>
    </source>
</evidence>
<keyword evidence="2" id="KW-0645">Protease</keyword>
<evidence type="ECO:0000256" key="7">
    <source>
        <dbReference type="RuleBase" id="RU003971"/>
    </source>
</evidence>
<dbReference type="PRINTS" id="PR00376">
    <property type="entry name" value="IL1BCENZYME"/>
</dbReference>
<dbReference type="SUPFAM" id="SSF52129">
    <property type="entry name" value="Caspase-like"/>
    <property type="match status" value="2"/>
</dbReference>
<feature type="domain" description="Caspase family p20" evidence="9">
    <location>
        <begin position="236"/>
        <end position="358"/>
    </location>
</feature>
<dbReference type="InterPro" id="IPR002398">
    <property type="entry name" value="Pept_C14"/>
</dbReference>
<protein>
    <recommendedName>
        <fullName evidence="12">Caspase-3</fullName>
    </recommendedName>
</protein>
<dbReference type="PANTHER" id="PTHR10454:SF246">
    <property type="entry name" value="CASPASE-7-LIKE ISOFORM X1"/>
    <property type="match status" value="1"/>
</dbReference>
<feature type="domain" description="Caspase family p10" evidence="8">
    <location>
        <begin position="90"/>
        <end position="178"/>
    </location>
</feature>
<comment type="similarity">
    <text evidence="1 7">Belongs to the peptidase C14A family.</text>
</comment>
<dbReference type="InterPro" id="IPR002138">
    <property type="entry name" value="Pept_C14_p10"/>
</dbReference>
<dbReference type="PROSITE" id="PS50207">
    <property type="entry name" value="CASPASE_P10"/>
    <property type="match status" value="2"/>
</dbReference>
<evidence type="ECO:0000256" key="3">
    <source>
        <dbReference type="ARBA" id="ARBA00022703"/>
    </source>
</evidence>
<evidence type="ECO:0000259" key="8">
    <source>
        <dbReference type="PROSITE" id="PS50207"/>
    </source>
</evidence>
<sequence length="463" mass="52709">MEDAIKEVSEKDHSENASFICVILSHGDENKIYGIDDYTDLHKLTGFLKGTKCKSLIGKPKLFFIQACRGQKFDDGVPLRDCVDADPTPSPPKLPVEADFLYAYGTAKGYYAWRNEEKGSWFIQTLCEKLLELRNQELMHILTSVNRKVAYEFESSQGQHKEIPCVTSLLTKLFYFPKTLPQQRIMADEKQLKNDQPSSLDSVDVAQITMEDRSVKASSTVPGTEDDCVYKMDYGNVGRCVIINNKTFTSGLETRLGTDVDQAALQKTFEDLGYKVDVHNDLTKNQMKSVLKEVSEEDHSQNSSFVCVILSHGTDDKIHGTDKSVKLDSLTEYFKGKECLSLFGKPKLFFLQACRGKKFDEGLDRDVLEASPLPTRKKLPVEADFLYAYATAPGHVAWRNHEKGSWFIQSLCEILPKHKHRELMHILIRVNRKVAFDYESSKTKQKEIPCITCMLTKEFYFPK</sequence>
<dbReference type="InterPro" id="IPR033139">
    <property type="entry name" value="Caspase_cys_AS"/>
</dbReference>
<dbReference type="PANTHER" id="PTHR10454">
    <property type="entry name" value="CASPASE"/>
    <property type="match status" value="1"/>
</dbReference>
<comment type="caution">
    <text evidence="10">The sequence shown here is derived from an EMBL/GenBank/DDBJ whole genome shotgun (WGS) entry which is preliminary data.</text>
</comment>
<dbReference type="CDD" id="cd00032">
    <property type="entry name" value="CASc"/>
    <property type="match status" value="2"/>
</dbReference>
<accession>A0AAW0PPW7</accession>
<dbReference type="PROSITE" id="PS50208">
    <property type="entry name" value="CASPASE_P20"/>
    <property type="match status" value="2"/>
</dbReference>
<evidence type="ECO:0000259" key="9">
    <source>
        <dbReference type="PROSITE" id="PS50208"/>
    </source>
</evidence>
<evidence type="ECO:0000256" key="2">
    <source>
        <dbReference type="ARBA" id="ARBA00022670"/>
    </source>
</evidence>
<reference evidence="11" key="1">
    <citation type="submission" date="2024-04" db="EMBL/GenBank/DDBJ databases">
        <title>Salinicola lusitanus LLJ914,a marine bacterium isolated from the Okinawa Trough.</title>
        <authorList>
            <person name="Li J."/>
        </authorList>
    </citation>
    <scope>NUCLEOTIDE SEQUENCE [LARGE SCALE GENOMIC DNA]</scope>
</reference>
<proteinExistence type="inferred from homology"/>
<evidence type="ECO:0000313" key="10">
    <source>
        <dbReference type="EMBL" id="KAK7922379.1"/>
    </source>
</evidence>
<dbReference type="SMART" id="SM00115">
    <property type="entry name" value="CASc"/>
    <property type="match status" value="2"/>
</dbReference>
<dbReference type="GO" id="GO:0005737">
    <property type="term" value="C:cytoplasm"/>
    <property type="evidence" value="ECO:0007669"/>
    <property type="project" value="TreeGrafter"/>
</dbReference>
<keyword evidence="6" id="KW-0865">Zymogen</keyword>
<dbReference type="InterPro" id="IPR029030">
    <property type="entry name" value="Caspase-like_dom_sf"/>
</dbReference>
<evidence type="ECO:0000256" key="6">
    <source>
        <dbReference type="ARBA" id="ARBA00023145"/>
    </source>
</evidence>
<feature type="domain" description="Caspase family p20" evidence="9">
    <location>
        <begin position="1"/>
        <end position="72"/>
    </location>
</feature>
<keyword evidence="3" id="KW-0053">Apoptosis</keyword>
<dbReference type="GO" id="GO:0004197">
    <property type="term" value="F:cysteine-type endopeptidase activity"/>
    <property type="evidence" value="ECO:0007669"/>
    <property type="project" value="InterPro"/>
</dbReference>
<dbReference type="Pfam" id="PF00656">
    <property type="entry name" value="Peptidase_C14"/>
    <property type="match status" value="2"/>
</dbReference>
<dbReference type="GO" id="GO:0006508">
    <property type="term" value="P:proteolysis"/>
    <property type="evidence" value="ECO:0007669"/>
    <property type="project" value="UniProtKB-KW"/>
</dbReference>
<dbReference type="Proteomes" id="UP001460270">
    <property type="component" value="Unassembled WGS sequence"/>
</dbReference>
<keyword evidence="5" id="KW-0788">Thiol protease</keyword>
<keyword evidence="4" id="KW-0378">Hydrolase</keyword>
<dbReference type="Gene3D" id="3.40.50.1460">
    <property type="match status" value="2"/>
</dbReference>
<feature type="domain" description="Caspase family p10" evidence="8">
    <location>
        <begin position="375"/>
        <end position="463"/>
    </location>
</feature>
<dbReference type="GO" id="GO:0043525">
    <property type="term" value="P:positive regulation of neuron apoptotic process"/>
    <property type="evidence" value="ECO:0007669"/>
    <property type="project" value="TreeGrafter"/>
</dbReference>
<dbReference type="PROSITE" id="PS01122">
    <property type="entry name" value="CASPASE_CYS"/>
    <property type="match status" value="2"/>
</dbReference>
<dbReference type="GO" id="GO:0006915">
    <property type="term" value="P:apoptotic process"/>
    <property type="evidence" value="ECO:0007669"/>
    <property type="project" value="UniProtKB-KW"/>
</dbReference>
<organism evidence="10 11">
    <name type="scientific">Mugilogobius chulae</name>
    <name type="common">yellowstripe goby</name>
    <dbReference type="NCBI Taxonomy" id="88201"/>
    <lineage>
        <taxon>Eukaryota</taxon>
        <taxon>Metazoa</taxon>
        <taxon>Chordata</taxon>
        <taxon>Craniata</taxon>
        <taxon>Vertebrata</taxon>
        <taxon>Euteleostomi</taxon>
        <taxon>Actinopterygii</taxon>
        <taxon>Neopterygii</taxon>
        <taxon>Teleostei</taxon>
        <taxon>Neoteleostei</taxon>
        <taxon>Acanthomorphata</taxon>
        <taxon>Gobiaria</taxon>
        <taxon>Gobiiformes</taxon>
        <taxon>Gobioidei</taxon>
        <taxon>Gobiidae</taxon>
        <taxon>Gobionellinae</taxon>
        <taxon>Mugilogobius</taxon>
    </lineage>
</organism>
<name>A0AAW0PPW7_9GOBI</name>
<keyword evidence="11" id="KW-1185">Reference proteome</keyword>
<dbReference type="InterPro" id="IPR015917">
    <property type="entry name" value="Pept_C14A"/>
</dbReference>